<feature type="domain" description="Immunoglobulin" evidence="3">
    <location>
        <begin position="18"/>
        <end position="118"/>
    </location>
</feature>
<evidence type="ECO:0000256" key="2">
    <source>
        <dbReference type="SAM" id="Phobius"/>
    </source>
</evidence>
<name>A0ABQ8LAU5_LABRO</name>
<accession>A0ABQ8LAU5</accession>
<feature type="region of interest" description="Disordered" evidence="1">
    <location>
        <begin position="357"/>
        <end position="394"/>
    </location>
</feature>
<sequence>MNEEVDFVLCVSGVYTEKVSVSVMEGDSVTLHTKVETNHQESIKWYVSSIRIAQIDGDLHFNCTDIQCNEGTERFRDRLKLDHRTGSLTITNITNTDSGEYKLKISSSSDSEKIFSVSSGKSFNPFTRPVLVPKDHTGVIRTFSASREQLLNSNLLWRFDWRRARSDALSAYVPATEPYEIKEGESVTLDLGEIKNPNDVMMWYLNDTLIAEITGDQSKICTEDQCKERFRDRLKLDHQTESLTNTNIRITDSGEYKLKIIIISSEFSITRVKRFSVSINVKSVSCKLMTKVEREGGTMRVPAAALAGGVVVALLLVAAGVVYNKMSCNIAVSMPRQLKSSPRRQILRSCLVPNNIQNTEEKASESEEQKQETKYDGRSGRKTICSSAPSPIRKPPPCPLGIWPRSLKGDLEDLSPTSVEQTKNKDLKTEENPVPLVWVVPLIRSLPDVALLPQTLLKSLFPVDCEEAGATASYDQDRANSRLRIEWSSRHII</sequence>
<dbReference type="Proteomes" id="UP000830375">
    <property type="component" value="Unassembled WGS sequence"/>
</dbReference>
<dbReference type="Pfam" id="PF07686">
    <property type="entry name" value="V-set"/>
    <property type="match status" value="1"/>
</dbReference>
<dbReference type="InterPro" id="IPR003599">
    <property type="entry name" value="Ig_sub"/>
</dbReference>
<keyword evidence="5" id="KW-1185">Reference proteome</keyword>
<feature type="domain" description="Immunoglobulin" evidence="3">
    <location>
        <begin position="176"/>
        <end position="275"/>
    </location>
</feature>
<dbReference type="InterPro" id="IPR013783">
    <property type="entry name" value="Ig-like_fold"/>
</dbReference>
<evidence type="ECO:0000256" key="1">
    <source>
        <dbReference type="SAM" id="MobiDB-lite"/>
    </source>
</evidence>
<keyword evidence="2" id="KW-1133">Transmembrane helix</keyword>
<dbReference type="Gene3D" id="2.60.40.10">
    <property type="entry name" value="Immunoglobulins"/>
    <property type="match status" value="2"/>
</dbReference>
<keyword evidence="2" id="KW-0472">Membrane</keyword>
<dbReference type="PANTHER" id="PTHR21063">
    <property type="entry name" value="LFA-3"/>
    <property type="match status" value="1"/>
</dbReference>
<evidence type="ECO:0000313" key="4">
    <source>
        <dbReference type="EMBL" id="KAI2646753.1"/>
    </source>
</evidence>
<gene>
    <name evidence="4" type="ORF">H4Q32_025408</name>
</gene>
<dbReference type="SUPFAM" id="SSF48726">
    <property type="entry name" value="Immunoglobulin"/>
    <property type="match status" value="2"/>
</dbReference>
<proteinExistence type="predicted"/>
<evidence type="ECO:0000313" key="5">
    <source>
        <dbReference type="Proteomes" id="UP000830375"/>
    </source>
</evidence>
<reference evidence="4 5" key="1">
    <citation type="submission" date="2022-01" db="EMBL/GenBank/DDBJ databases">
        <title>A high-quality chromosome-level genome assembly of rohu carp, Labeo rohita.</title>
        <authorList>
            <person name="Arick M.A. II"/>
            <person name="Hsu C.-Y."/>
            <person name="Magbanua Z."/>
            <person name="Pechanova O."/>
            <person name="Grover C."/>
            <person name="Miller E."/>
            <person name="Thrash A."/>
            <person name="Ezzel L."/>
            <person name="Alam S."/>
            <person name="Benzie J."/>
            <person name="Hamilton M."/>
            <person name="Karsi A."/>
            <person name="Lawrence M.L."/>
            <person name="Peterson D.G."/>
        </authorList>
    </citation>
    <scope>NUCLEOTIDE SEQUENCE [LARGE SCALE GENOMIC DNA]</scope>
    <source>
        <strain evidence="5">BAU-BD-2019</strain>
        <tissue evidence="4">Blood</tissue>
    </source>
</reference>
<dbReference type="PANTHER" id="PTHR21063:SF4">
    <property type="entry name" value="CD48 ANTIGEN-RELATED"/>
    <property type="match status" value="1"/>
</dbReference>
<keyword evidence="2" id="KW-0812">Transmembrane</keyword>
<evidence type="ECO:0000259" key="3">
    <source>
        <dbReference type="SMART" id="SM00409"/>
    </source>
</evidence>
<dbReference type="InterPro" id="IPR036179">
    <property type="entry name" value="Ig-like_dom_sf"/>
</dbReference>
<dbReference type="InterPro" id="IPR013106">
    <property type="entry name" value="Ig_V-set"/>
</dbReference>
<protein>
    <submittedName>
        <fullName evidence="4">Lymphocyte function-associated antigen 3</fullName>
    </submittedName>
</protein>
<comment type="caution">
    <text evidence="4">The sequence shown here is derived from an EMBL/GenBank/DDBJ whole genome shotgun (WGS) entry which is preliminary data.</text>
</comment>
<feature type="transmembrane region" description="Helical" evidence="2">
    <location>
        <begin position="301"/>
        <end position="323"/>
    </location>
</feature>
<feature type="compositionally biased region" description="Basic and acidic residues" evidence="1">
    <location>
        <begin position="359"/>
        <end position="379"/>
    </location>
</feature>
<organism evidence="4 5">
    <name type="scientific">Labeo rohita</name>
    <name type="common">Indian major carp</name>
    <name type="synonym">Cyprinus rohita</name>
    <dbReference type="NCBI Taxonomy" id="84645"/>
    <lineage>
        <taxon>Eukaryota</taxon>
        <taxon>Metazoa</taxon>
        <taxon>Chordata</taxon>
        <taxon>Craniata</taxon>
        <taxon>Vertebrata</taxon>
        <taxon>Euteleostomi</taxon>
        <taxon>Actinopterygii</taxon>
        <taxon>Neopterygii</taxon>
        <taxon>Teleostei</taxon>
        <taxon>Ostariophysi</taxon>
        <taxon>Cypriniformes</taxon>
        <taxon>Cyprinidae</taxon>
        <taxon>Labeoninae</taxon>
        <taxon>Labeonini</taxon>
        <taxon>Labeo</taxon>
    </lineage>
</organism>
<dbReference type="EMBL" id="JACTAM010000917">
    <property type="protein sequence ID" value="KAI2646753.1"/>
    <property type="molecule type" value="Genomic_DNA"/>
</dbReference>
<dbReference type="SMART" id="SM00409">
    <property type="entry name" value="IG"/>
    <property type="match status" value="2"/>
</dbReference>